<comment type="caution">
    <text evidence="2">The sequence shown here is derived from an EMBL/GenBank/DDBJ whole genome shotgun (WGS) entry which is preliminary data.</text>
</comment>
<dbReference type="AlphaFoldDB" id="A0AAN6DR02"/>
<evidence type="ECO:0000313" key="2">
    <source>
        <dbReference type="EMBL" id="KAI1610651.1"/>
    </source>
</evidence>
<feature type="compositionally biased region" description="Basic and acidic residues" evidence="1">
    <location>
        <begin position="177"/>
        <end position="194"/>
    </location>
</feature>
<keyword evidence="3" id="KW-1185">Reference proteome</keyword>
<evidence type="ECO:0000256" key="1">
    <source>
        <dbReference type="SAM" id="MobiDB-lite"/>
    </source>
</evidence>
<feature type="compositionally biased region" description="Low complexity" evidence="1">
    <location>
        <begin position="451"/>
        <end position="464"/>
    </location>
</feature>
<gene>
    <name evidence="2" type="ORF">EDD36DRAFT_330937</name>
</gene>
<dbReference type="Proteomes" id="UP001203852">
    <property type="component" value="Unassembled WGS sequence"/>
</dbReference>
<sequence length="507" mass="55967">MLESYHLLPQEFRNMYQTPTSKESTMFPMAPDFTLLGDSVSKDPSFCSNLYSLSNAATFDSHLLPRVPSPSLPLEEMLRLWPSGQEHLSSSMDKGSGVYHVQTRRDSLTTLMNFGDWVSGQSWSRASSLLPPAPLFYRGRPSHLDHPDRVDCDLLSAPSATETRPGRELQAASGKRATPEHPSRPYSHLHEARLDTGNASSSHTRPTTPVPSLSHSHQSASSLSTIDQAYEVSKGTHNSPGRLALVDRSGASMHNSKAEKSTTNVLSMRPSDGIDCTLPDLLEAHRSTHQPEVSYIEWDDGDGARAQSRLARMKKSFADLRAAERYISEAYTSSKTPLLKHKNDTVGTSRAAMCPTTDEGTSEFSRQKQLEPRNDVHGEWKPLIPKPLAIGNVEMPARLRKQPSTRSLLKKATKPGSPVTGHLKRDRRRTVSSGLEGISPLSQISVEPGLATTSARSSAATSSSTRKRKRFGTVFVGPNRNEKEPARLSVTGKWLRRVLGFKRERKD</sequence>
<organism evidence="2 3">
    <name type="scientific">Exophiala viscosa</name>
    <dbReference type="NCBI Taxonomy" id="2486360"/>
    <lineage>
        <taxon>Eukaryota</taxon>
        <taxon>Fungi</taxon>
        <taxon>Dikarya</taxon>
        <taxon>Ascomycota</taxon>
        <taxon>Pezizomycotina</taxon>
        <taxon>Eurotiomycetes</taxon>
        <taxon>Chaetothyriomycetidae</taxon>
        <taxon>Chaetothyriales</taxon>
        <taxon>Herpotrichiellaceae</taxon>
        <taxon>Exophiala</taxon>
    </lineage>
</organism>
<reference evidence="2" key="1">
    <citation type="journal article" date="2022" name="bioRxiv">
        <title>Deciphering the potential niche of two novel black yeast fungi from a biological soil crust based on their genomes, phenotypes, and melanin regulation.</title>
        <authorList>
            <consortium name="DOE Joint Genome Institute"/>
            <person name="Carr E.C."/>
            <person name="Barton Q."/>
            <person name="Grambo S."/>
            <person name="Sullivan M."/>
            <person name="Renfro C.M."/>
            <person name="Kuo A."/>
            <person name="Pangilinan J."/>
            <person name="Lipzen A."/>
            <person name="Keymanesh K."/>
            <person name="Savage E."/>
            <person name="Barry K."/>
            <person name="Grigoriev I.V."/>
            <person name="Riekhof W.R."/>
            <person name="Harris S.S."/>
        </authorList>
    </citation>
    <scope>NUCLEOTIDE SEQUENCE</scope>
    <source>
        <strain evidence="2">JF 03-4F</strain>
    </source>
</reference>
<feature type="compositionally biased region" description="Basic residues" evidence="1">
    <location>
        <begin position="401"/>
        <end position="413"/>
    </location>
</feature>
<feature type="compositionally biased region" description="Low complexity" evidence="1">
    <location>
        <begin position="212"/>
        <end position="222"/>
    </location>
</feature>
<feature type="region of interest" description="Disordered" evidence="1">
    <location>
        <begin position="251"/>
        <end position="271"/>
    </location>
</feature>
<accession>A0AAN6DR02</accession>
<dbReference type="EMBL" id="MU404358">
    <property type="protein sequence ID" value="KAI1610651.1"/>
    <property type="molecule type" value="Genomic_DNA"/>
</dbReference>
<feature type="compositionally biased region" description="Polar residues" evidence="1">
    <location>
        <begin position="197"/>
        <end position="211"/>
    </location>
</feature>
<protein>
    <submittedName>
        <fullName evidence="2">Uncharacterized protein</fullName>
    </submittedName>
</protein>
<evidence type="ECO:0000313" key="3">
    <source>
        <dbReference type="Proteomes" id="UP001203852"/>
    </source>
</evidence>
<feature type="region of interest" description="Disordered" evidence="1">
    <location>
        <begin position="401"/>
        <end position="482"/>
    </location>
</feature>
<feature type="region of interest" description="Disordered" evidence="1">
    <location>
        <begin position="156"/>
        <end position="222"/>
    </location>
</feature>
<feature type="region of interest" description="Disordered" evidence="1">
    <location>
        <begin position="349"/>
        <end position="369"/>
    </location>
</feature>
<proteinExistence type="predicted"/>
<name>A0AAN6DR02_9EURO</name>